<dbReference type="EMBL" id="JAOTOJ010000003">
    <property type="protein sequence ID" value="KAK9404783.1"/>
    <property type="molecule type" value="Genomic_DNA"/>
</dbReference>
<dbReference type="InterPro" id="IPR035899">
    <property type="entry name" value="DBL_dom_sf"/>
</dbReference>
<evidence type="ECO:0000313" key="1">
    <source>
        <dbReference type="EMBL" id="KAK9404783.1"/>
    </source>
</evidence>
<dbReference type="AlphaFoldDB" id="A0AAW1BS60"/>
<protein>
    <submittedName>
        <fullName evidence="1">Phosphatidylinositol 3-4-5-trisphosphate-dependent Rac exchanger 1 protein-like</fullName>
    </submittedName>
</protein>
<dbReference type="Proteomes" id="UP001474421">
    <property type="component" value="Unassembled WGS sequence"/>
</dbReference>
<proteinExistence type="predicted"/>
<reference evidence="1 2" key="1">
    <citation type="journal article" date="2024" name="Proc. Natl. Acad. Sci. U.S.A.">
        <title>The genetic regulatory architecture and epigenomic basis for age-related changes in rattlesnake venom.</title>
        <authorList>
            <person name="Hogan M.P."/>
            <person name="Holding M.L."/>
            <person name="Nystrom G.S."/>
            <person name="Colston T.J."/>
            <person name="Bartlett D.A."/>
            <person name="Mason A.J."/>
            <person name="Ellsworth S.A."/>
            <person name="Rautsaw R.M."/>
            <person name="Lawrence K.C."/>
            <person name="Strickland J.L."/>
            <person name="He B."/>
            <person name="Fraser P."/>
            <person name="Margres M.J."/>
            <person name="Gilbert D.M."/>
            <person name="Gibbs H.L."/>
            <person name="Parkinson C.L."/>
            <person name="Rokyta D.R."/>
        </authorList>
    </citation>
    <scope>NUCLEOTIDE SEQUENCE [LARGE SCALE GENOMIC DNA]</scope>
    <source>
        <strain evidence="1">DRR0105</strain>
    </source>
</reference>
<gene>
    <name evidence="1" type="ORF">NXF25_009610</name>
</gene>
<accession>A0AAW1BS60</accession>
<name>A0AAW1BS60_CROAD</name>
<sequence length="167" mass="17520">MEVQLVSEPSVAAAAGAAAVAPGTGALPSEPAKDTDRQLRLRLCVLNEILGTERDYVGTLRFLQSVSARAPEGMPGKGRESLGAGKGCIEEEEGQLCICCGDGTRGGERGGGQPGRLSSPLRNGLRSWPAQYSRARLVCGRRYGAESVSSPRGLLGRPPADCDIRRN</sequence>
<organism evidence="1 2">
    <name type="scientific">Crotalus adamanteus</name>
    <name type="common">Eastern diamondback rattlesnake</name>
    <dbReference type="NCBI Taxonomy" id="8729"/>
    <lineage>
        <taxon>Eukaryota</taxon>
        <taxon>Metazoa</taxon>
        <taxon>Chordata</taxon>
        <taxon>Craniata</taxon>
        <taxon>Vertebrata</taxon>
        <taxon>Euteleostomi</taxon>
        <taxon>Lepidosauria</taxon>
        <taxon>Squamata</taxon>
        <taxon>Bifurcata</taxon>
        <taxon>Unidentata</taxon>
        <taxon>Episquamata</taxon>
        <taxon>Toxicofera</taxon>
        <taxon>Serpentes</taxon>
        <taxon>Colubroidea</taxon>
        <taxon>Viperidae</taxon>
        <taxon>Crotalinae</taxon>
        <taxon>Crotalus</taxon>
    </lineage>
</organism>
<comment type="caution">
    <text evidence="1">The sequence shown here is derived from an EMBL/GenBank/DDBJ whole genome shotgun (WGS) entry which is preliminary data.</text>
</comment>
<evidence type="ECO:0000313" key="2">
    <source>
        <dbReference type="Proteomes" id="UP001474421"/>
    </source>
</evidence>
<keyword evidence="2" id="KW-1185">Reference proteome</keyword>
<dbReference type="SUPFAM" id="SSF48065">
    <property type="entry name" value="DBL homology domain (DH-domain)"/>
    <property type="match status" value="1"/>
</dbReference>